<dbReference type="GO" id="GO:0007018">
    <property type="term" value="P:microtubule-based movement"/>
    <property type="evidence" value="ECO:0007669"/>
    <property type="project" value="TreeGrafter"/>
</dbReference>
<proteinExistence type="inferred from homology"/>
<evidence type="ECO:0000256" key="1">
    <source>
        <dbReference type="ARBA" id="ARBA00005361"/>
    </source>
</evidence>
<name>A0A8B7K316_9AVES</name>
<protein>
    <submittedName>
        <fullName evidence="4">Dynein light chain Tctex-type 4</fullName>
    </submittedName>
</protein>
<dbReference type="Pfam" id="PF03645">
    <property type="entry name" value="Tctex-1"/>
    <property type="match status" value="1"/>
</dbReference>
<dbReference type="GeneID" id="106500317"/>
<dbReference type="GO" id="GO:0005868">
    <property type="term" value="C:cytoplasmic dynein complex"/>
    <property type="evidence" value="ECO:0007669"/>
    <property type="project" value="TreeGrafter"/>
</dbReference>
<dbReference type="KEGG" id="aam:106500317"/>
<dbReference type="RefSeq" id="XP_013817484.2">
    <property type="nucleotide sequence ID" value="XM_013962030.2"/>
</dbReference>
<organism evidence="3 4">
    <name type="scientific">Apteryx mantelli</name>
    <name type="common">North Island brown kiwi</name>
    <dbReference type="NCBI Taxonomy" id="2696672"/>
    <lineage>
        <taxon>Eukaryota</taxon>
        <taxon>Metazoa</taxon>
        <taxon>Chordata</taxon>
        <taxon>Craniata</taxon>
        <taxon>Vertebrata</taxon>
        <taxon>Euteleostomi</taxon>
        <taxon>Archelosauria</taxon>
        <taxon>Archosauria</taxon>
        <taxon>Dinosauria</taxon>
        <taxon>Saurischia</taxon>
        <taxon>Theropoda</taxon>
        <taxon>Coelurosauria</taxon>
        <taxon>Aves</taxon>
        <taxon>Palaeognathae</taxon>
        <taxon>Apterygiformes</taxon>
        <taxon>Apterygidae</taxon>
        <taxon>Apteryx</taxon>
    </lineage>
</organism>
<feature type="compositionally biased region" description="Low complexity" evidence="2">
    <location>
        <begin position="26"/>
        <end position="47"/>
    </location>
</feature>
<dbReference type="InterPro" id="IPR005334">
    <property type="entry name" value="Tctex-1-like"/>
</dbReference>
<dbReference type="Gene3D" id="3.30.1140.40">
    <property type="entry name" value="Tctex-1"/>
    <property type="match status" value="1"/>
</dbReference>
<evidence type="ECO:0000256" key="2">
    <source>
        <dbReference type="SAM" id="MobiDB-lite"/>
    </source>
</evidence>
<dbReference type="Proteomes" id="UP001652627">
    <property type="component" value="Chromosome 8"/>
</dbReference>
<evidence type="ECO:0000313" key="4">
    <source>
        <dbReference type="RefSeq" id="XP_013817484.2"/>
    </source>
</evidence>
<dbReference type="PANTHER" id="PTHR21255:SF55">
    <property type="entry name" value="DYNEIN LIGHT CHAIN TCTEX-TYPE 4"/>
    <property type="match status" value="1"/>
</dbReference>
<keyword evidence="3" id="KW-1185">Reference proteome</keyword>
<dbReference type="PANTHER" id="PTHR21255">
    <property type="entry name" value="T-COMPLEX-ASSOCIATED-TESTIS-EXPRESSED 1/ DYNEIN LIGHT CHAIN"/>
    <property type="match status" value="1"/>
</dbReference>
<dbReference type="CDD" id="cd21461">
    <property type="entry name" value="DLC-like_TCTEX1D4"/>
    <property type="match status" value="1"/>
</dbReference>
<dbReference type="OrthoDB" id="10260741at2759"/>
<dbReference type="CTD" id="343521"/>
<evidence type="ECO:0000313" key="3">
    <source>
        <dbReference type="Proteomes" id="UP001652627"/>
    </source>
</evidence>
<dbReference type="GO" id="GO:0045505">
    <property type="term" value="F:dynein intermediate chain binding"/>
    <property type="evidence" value="ECO:0007669"/>
    <property type="project" value="TreeGrafter"/>
</dbReference>
<accession>A0A8B7K316</accession>
<dbReference type="AlphaFoldDB" id="A0A8B7K316"/>
<reference evidence="4" key="1">
    <citation type="submission" date="2025-08" db="UniProtKB">
        <authorList>
            <consortium name="RefSeq"/>
        </authorList>
    </citation>
    <scope>IDENTIFICATION</scope>
    <source>
        <tissue evidence="4">Blood</tissue>
    </source>
</reference>
<sequence>MAKQEPALLPLAVAPDGAEAPPPRAVPGGARRGSQPLDALPRPAAPAKSTEEGKPPLLPSRRSSMLSVLNAPFASRRSSLVAVPGGRRPAVGPWMLHSRVSFSGLPLFQPIQEIRYENTYRMQPDEGCKFSACRVRRVLESALAASLGDAAYSAQSGAQLAHSLADLLRSRAKEAVPPRYKLVCHVLLGQRGQQSLLVASRALWDPQSDSFASATFSNASLFAVATVHGLYFE</sequence>
<feature type="region of interest" description="Disordered" evidence="2">
    <location>
        <begin position="1"/>
        <end position="61"/>
    </location>
</feature>
<dbReference type="GO" id="GO:0005737">
    <property type="term" value="C:cytoplasm"/>
    <property type="evidence" value="ECO:0007669"/>
    <property type="project" value="TreeGrafter"/>
</dbReference>
<gene>
    <name evidence="4" type="primary">DYNLT4</name>
</gene>
<comment type="similarity">
    <text evidence="1">Belongs to the dynein light chain Tctex-type family.</text>
</comment>
<dbReference type="InterPro" id="IPR038586">
    <property type="entry name" value="Tctex-1-like_sf"/>
</dbReference>